<evidence type="ECO:0000313" key="2">
    <source>
        <dbReference type="Proteomes" id="UP000813824"/>
    </source>
</evidence>
<dbReference type="Proteomes" id="UP000813824">
    <property type="component" value="Unassembled WGS sequence"/>
</dbReference>
<evidence type="ECO:0000313" key="1">
    <source>
        <dbReference type="EMBL" id="KAH8099892.1"/>
    </source>
</evidence>
<dbReference type="AlphaFoldDB" id="A0A8K0UMY3"/>
<organism evidence="1 2">
    <name type="scientific">Cristinia sonorae</name>
    <dbReference type="NCBI Taxonomy" id="1940300"/>
    <lineage>
        <taxon>Eukaryota</taxon>
        <taxon>Fungi</taxon>
        <taxon>Dikarya</taxon>
        <taxon>Basidiomycota</taxon>
        <taxon>Agaricomycotina</taxon>
        <taxon>Agaricomycetes</taxon>
        <taxon>Agaricomycetidae</taxon>
        <taxon>Agaricales</taxon>
        <taxon>Pleurotineae</taxon>
        <taxon>Stephanosporaceae</taxon>
        <taxon>Cristinia</taxon>
    </lineage>
</organism>
<dbReference type="EMBL" id="JAEVFJ010000018">
    <property type="protein sequence ID" value="KAH8099892.1"/>
    <property type="molecule type" value="Genomic_DNA"/>
</dbReference>
<proteinExistence type="predicted"/>
<accession>A0A8K0UMY3</accession>
<comment type="caution">
    <text evidence="1">The sequence shown here is derived from an EMBL/GenBank/DDBJ whole genome shotgun (WGS) entry which is preliminary data.</text>
</comment>
<gene>
    <name evidence="1" type="ORF">BXZ70DRAFT_907870</name>
</gene>
<name>A0A8K0UMY3_9AGAR</name>
<keyword evidence="2" id="KW-1185">Reference proteome</keyword>
<sequence length="230" mass="26589">MVYKLRKEHQLWLVGYRGSSVPENPDSFEFLGNAKRRTNSFFNTDYGFVSSTPFIAGYGKRSMSAPFRTLPGHDDDDLEDDEELSSTAIQCTARINTESLQSTLTMSNPSATREKRMQMRRCLQIMLYCIQAYKPYINDRRTDVVWKKGDLLEDKLSRDTIRLCWRSHFTYGSPNDPICRPSFGDTFSERLRRPAKFWLHEMTRRQEELSPGEYDALIAMLPAVGIGEEG</sequence>
<reference evidence="1" key="1">
    <citation type="journal article" date="2021" name="New Phytol.">
        <title>Evolutionary innovations through gain and loss of genes in the ectomycorrhizal Boletales.</title>
        <authorList>
            <person name="Wu G."/>
            <person name="Miyauchi S."/>
            <person name="Morin E."/>
            <person name="Kuo A."/>
            <person name="Drula E."/>
            <person name="Varga T."/>
            <person name="Kohler A."/>
            <person name="Feng B."/>
            <person name="Cao Y."/>
            <person name="Lipzen A."/>
            <person name="Daum C."/>
            <person name="Hundley H."/>
            <person name="Pangilinan J."/>
            <person name="Johnson J."/>
            <person name="Barry K."/>
            <person name="LaButti K."/>
            <person name="Ng V."/>
            <person name="Ahrendt S."/>
            <person name="Min B."/>
            <person name="Choi I.G."/>
            <person name="Park H."/>
            <person name="Plett J.M."/>
            <person name="Magnuson J."/>
            <person name="Spatafora J.W."/>
            <person name="Nagy L.G."/>
            <person name="Henrissat B."/>
            <person name="Grigoriev I.V."/>
            <person name="Yang Z.L."/>
            <person name="Xu J."/>
            <person name="Martin F.M."/>
        </authorList>
    </citation>
    <scope>NUCLEOTIDE SEQUENCE</scope>
    <source>
        <strain evidence="1">KKN 215</strain>
    </source>
</reference>
<protein>
    <submittedName>
        <fullName evidence="1">Uncharacterized protein</fullName>
    </submittedName>
</protein>